<sequence length="216" mass="25321">MEAVFEWRDKSTCRPEFARLLKFRLLSSNTNFLASYLGFSQPSQLYHFVDYIVPLVIHPFISLCARGDFTYTHKLPTSEDSMWLKDALDNSEPDTVLVGYCTDDPLFHRQELVRMDEVEPTFTVMACIYKLIKANPARFKEPTTGLDHECAWGIHHEDWQRALEVIYFTKKRRADFGNCPVKGKYKYDHFRRCDEYIHAYATPYVITYAVTEAIYA</sequence>
<dbReference type="EMBL" id="ABDF02000001">
    <property type="protein sequence ID" value="EHK27434.1"/>
    <property type="molecule type" value="Genomic_DNA"/>
</dbReference>
<dbReference type="GeneID" id="25796459"/>
<name>G9MEF1_HYPVG</name>
<reference evidence="1 2" key="1">
    <citation type="journal article" date="2011" name="Genome Biol.">
        <title>Comparative genome sequence analysis underscores mycoparasitism as the ancestral life style of Trichoderma.</title>
        <authorList>
            <person name="Kubicek C.P."/>
            <person name="Herrera-Estrella A."/>
            <person name="Seidl-Seiboth V."/>
            <person name="Martinez D.A."/>
            <person name="Druzhinina I.S."/>
            <person name="Thon M."/>
            <person name="Zeilinger S."/>
            <person name="Casas-Flores S."/>
            <person name="Horwitz B.A."/>
            <person name="Mukherjee P.K."/>
            <person name="Mukherjee M."/>
            <person name="Kredics L."/>
            <person name="Alcaraz L.D."/>
            <person name="Aerts A."/>
            <person name="Antal Z."/>
            <person name="Atanasova L."/>
            <person name="Cervantes-Badillo M.G."/>
            <person name="Challacombe J."/>
            <person name="Chertkov O."/>
            <person name="McCluskey K."/>
            <person name="Coulpier F."/>
            <person name="Deshpande N."/>
            <person name="von Doehren H."/>
            <person name="Ebbole D.J."/>
            <person name="Esquivel-Naranjo E.U."/>
            <person name="Fekete E."/>
            <person name="Flipphi M."/>
            <person name="Glaser F."/>
            <person name="Gomez-Rodriguez E.Y."/>
            <person name="Gruber S."/>
            <person name="Han C."/>
            <person name="Henrissat B."/>
            <person name="Hermosa R."/>
            <person name="Hernandez-Onate M."/>
            <person name="Karaffa L."/>
            <person name="Kosti I."/>
            <person name="Le Crom S."/>
            <person name="Lindquist E."/>
            <person name="Lucas S."/>
            <person name="Luebeck M."/>
            <person name="Luebeck P.S."/>
            <person name="Margeot A."/>
            <person name="Metz B."/>
            <person name="Misra M."/>
            <person name="Nevalainen H."/>
            <person name="Omann M."/>
            <person name="Packer N."/>
            <person name="Perrone G."/>
            <person name="Uresti-Rivera E.E."/>
            <person name="Salamov A."/>
            <person name="Schmoll M."/>
            <person name="Seiboth B."/>
            <person name="Shapiro H."/>
            <person name="Sukno S."/>
            <person name="Tamayo-Ramos J.A."/>
            <person name="Tisch D."/>
            <person name="Wiest A."/>
            <person name="Wilkinson H.H."/>
            <person name="Zhang M."/>
            <person name="Coutinho P.M."/>
            <person name="Kenerley C.M."/>
            <person name="Monte E."/>
            <person name="Baker S.E."/>
            <person name="Grigoriev I.V."/>
        </authorList>
    </citation>
    <scope>NUCLEOTIDE SEQUENCE [LARGE SCALE GENOMIC DNA]</scope>
    <source>
        <strain evidence="2">Gv29-8 / FGSC 10586</strain>
    </source>
</reference>
<dbReference type="Proteomes" id="UP000007115">
    <property type="component" value="Unassembled WGS sequence"/>
</dbReference>
<keyword evidence="2" id="KW-1185">Reference proteome</keyword>
<organism evidence="1 2">
    <name type="scientific">Hypocrea virens (strain Gv29-8 / FGSC 10586)</name>
    <name type="common">Gliocladium virens</name>
    <name type="synonym">Trichoderma virens</name>
    <dbReference type="NCBI Taxonomy" id="413071"/>
    <lineage>
        <taxon>Eukaryota</taxon>
        <taxon>Fungi</taxon>
        <taxon>Dikarya</taxon>
        <taxon>Ascomycota</taxon>
        <taxon>Pezizomycotina</taxon>
        <taxon>Sordariomycetes</taxon>
        <taxon>Hypocreomycetidae</taxon>
        <taxon>Hypocreales</taxon>
        <taxon>Hypocreaceae</taxon>
        <taxon>Trichoderma</taxon>
    </lineage>
</organism>
<protein>
    <submittedName>
        <fullName evidence="1">Uncharacterized protein</fullName>
    </submittedName>
</protein>
<dbReference type="RefSeq" id="XP_013961636.1">
    <property type="nucleotide sequence ID" value="XM_014106161.1"/>
</dbReference>
<dbReference type="AlphaFoldDB" id="G9MEF1"/>
<comment type="caution">
    <text evidence="1">The sequence shown here is derived from an EMBL/GenBank/DDBJ whole genome shotgun (WGS) entry which is preliminary data.</text>
</comment>
<gene>
    <name evidence="1" type="ORF">TRIVIDRAFT_63186</name>
</gene>
<dbReference type="InParanoid" id="G9MEF1"/>
<dbReference type="OrthoDB" id="4896575at2759"/>
<proteinExistence type="predicted"/>
<evidence type="ECO:0000313" key="1">
    <source>
        <dbReference type="EMBL" id="EHK27434.1"/>
    </source>
</evidence>
<accession>G9MEF1</accession>
<dbReference type="HOGENOM" id="CLU_1277769_0_0_1"/>
<dbReference type="OMA" id="IHHEDWQ"/>
<evidence type="ECO:0000313" key="2">
    <source>
        <dbReference type="Proteomes" id="UP000007115"/>
    </source>
</evidence>
<dbReference type="VEuPathDB" id="FungiDB:TRIVIDRAFT_63186"/>